<evidence type="ECO:0000313" key="4">
    <source>
        <dbReference type="Proteomes" id="UP000011058"/>
    </source>
</evidence>
<accession>I0K214</accession>
<organism evidence="3 4">
    <name type="scientific">Fibrella aestuarina BUZ 2</name>
    <dbReference type="NCBI Taxonomy" id="1166018"/>
    <lineage>
        <taxon>Bacteria</taxon>
        <taxon>Pseudomonadati</taxon>
        <taxon>Bacteroidota</taxon>
        <taxon>Cytophagia</taxon>
        <taxon>Cytophagales</taxon>
        <taxon>Spirosomataceae</taxon>
        <taxon>Fibrella</taxon>
    </lineage>
</organism>
<dbReference type="Gene3D" id="3.30.530.20">
    <property type="match status" value="1"/>
</dbReference>
<dbReference type="EMBL" id="HE796683">
    <property type="protein sequence ID" value="CCG98167.1"/>
    <property type="molecule type" value="Genomic_DNA"/>
</dbReference>
<dbReference type="Pfam" id="PF08327">
    <property type="entry name" value="AHSA1"/>
    <property type="match status" value="1"/>
</dbReference>
<dbReference type="STRING" id="1166018.FAES_0153"/>
<dbReference type="eggNOG" id="COG3832">
    <property type="taxonomic scope" value="Bacteria"/>
</dbReference>
<comment type="similarity">
    <text evidence="1">Belongs to the AHA1 family.</text>
</comment>
<sequence>MNNNLRFDFTVDKSQKTVVINREFAAELPLVWDAFTKPELLDQWVAPRPWSSRTKYMDFKVGGRRFYAMVSPEGQARWSIQEYTSISPKTNYKMYNTFADEHENPELPGSEWDTTFSEQNGITTVRIVIKNESLTRMEQMIEMGFEIGFKMSIDNLEQLLADLSKQPTKAS</sequence>
<evidence type="ECO:0000313" key="3">
    <source>
        <dbReference type="EMBL" id="CCG98167.1"/>
    </source>
</evidence>
<evidence type="ECO:0000259" key="2">
    <source>
        <dbReference type="Pfam" id="PF08327"/>
    </source>
</evidence>
<proteinExistence type="inferred from homology"/>
<dbReference type="OrthoDB" id="9795306at2"/>
<dbReference type="AlphaFoldDB" id="I0K214"/>
<dbReference type="HOGENOM" id="CLU_108923_6_0_10"/>
<dbReference type="SUPFAM" id="SSF55961">
    <property type="entry name" value="Bet v1-like"/>
    <property type="match status" value="1"/>
</dbReference>
<dbReference type="KEGG" id="fae:FAES_0153"/>
<dbReference type="InterPro" id="IPR013538">
    <property type="entry name" value="ASHA1/2-like_C"/>
</dbReference>
<dbReference type="PATRIC" id="fig|1166018.3.peg.156"/>
<protein>
    <submittedName>
        <fullName evidence="3">Activator of Hsp90 ATPase 1 family protein</fullName>
    </submittedName>
</protein>
<dbReference type="Proteomes" id="UP000011058">
    <property type="component" value="Chromosome"/>
</dbReference>
<evidence type="ECO:0000256" key="1">
    <source>
        <dbReference type="ARBA" id="ARBA00006817"/>
    </source>
</evidence>
<dbReference type="CDD" id="cd07814">
    <property type="entry name" value="SRPBCC_CalC_Aha1-like"/>
    <property type="match status" value="1"/>
</dbReference>
<gene>
    <name evidence="3" type="ORF">FAES_0153</name>
</gene>
<keyword evidence="4" id="KW-1185">Reference proteome</keyword>
<dbReference type="RefSeq" id="WP_015329267.1">
    <property type="nucleotide sequence ID" value="NC_020054.1"/>
</dbReference>
<feature type="domain" description="Activator of Hsp90 ATPase homologue 1/2-like C-terminal" evidence="2">
    <location>
        <begin position="30"/>
        <end position="160"/>
    </location>
</feature>
<reference evidence="3 4" key="1">
    <citation type="journal article" date="2012" name="J. Bacteriol.">
        <title>Genome Sequence of Fibrella aestuarina BUZ 2T, a Filamentous Marine Bacterium.</title>
        <authorList>
            <person name="Filippini M."/>
            <person name="Qi W."/>
            <person name="Blom J."/>
            <person name="Goesmann A."/>
            <person name="Smits T.H."/>
            <person name="Bagheri H.C."/>
        </authorList>
    </citation>
    <scope>NUCLEOTIDE SEQUENCE [LARGE SCALE GENOMIC DNA]</scope>
    <source>
        <strain evidence="4">BUZ 2T</strain>
    </source>
</reference>
<dbReference type="InterPro" id="IPR023393">
    <property type="entry name" value="START-like_dom_sf"/>
</dbReference>
<name>I0K214_9BACT</name>